<dbReference type="RefSeq" id="WP_380016117.1">
    <property type="nucleotide sequence ID" value="NZ_JADIKI010000021.1"/>
</dbReference>
<protein>
    <submittedName>
        <fullName evidence="2">AAA family ATPase</fullName>
    </submittedName>
</protein>
<evidence type="ECO:0000313" key="2">
    <source>
        <dbReference type="EMBL" id="MFK2853155.1"/>
    </source>
</evidence>
<dbReference type="InterPro" id="IPR054787">
    <property type="entry name" value="TrlF_ATPase"/>
</dbReference>
<dbReference type="Pfam" id="PF13476">
    <property type="entry name" value="AAA_23"/>
    <property type="match status" value="1"/>
</dbReference>
<organism evidence="2 3">
    <name type="scientific">Dyella humi</name>
    <dbReference type="NCBI Taxonomy" id="1770547"/>
    <lineage>
        <taxon>Bacteria</taxon>
        <taxon>Pseudomonadati</taxon>
        <taxon>Pseudomonadota</taxon>
        <taxon>Gammaproteobacteria</taxon>
        <taxon>Lysobacterales</taxon>
        <taxon>Rhodanobacteraceae</taxon>
        <taxon>Dyella</taxon>
    </lineage>
</organism>
<proteinExistence type="predicted"/>
<dbReference type="SUPFAM" id="SSF89550">
    <property type="entry name" value="PHP domain-like"/>
    <property type="match status" value="1"/>
</dbReference>
<dbReference type="NCBIfam" id="NF045780">
    <property type="entry name" value="TrlF_fam_ATP"/>
    <property type="match status" value="1"/>
</dbReference>
<keyword evidence="3" id="KW-1185">Reference proteome</keyword>
<feature type="domain" description="Rad50/SbcC-type AAA" evidence="1">
    <location>
        <begin position="302"/>
        <end position="634"/>
    </location>
</feature>
<dbReference type="InterPro" id="IPR027417">
    <property type="entry name" value="P-loop_NTPase"/>
</dbReference>
<reference evidence="2 3" key="1">
    <citation type="submission" date="2020-10" db="EMBL/GenBank/DDBJ databases">
        <title>Phylogeny of dyella-like bacteria.</title>
        <authorList>
            <person name="Fu J."/>
        </authorList>
    </citation>
    <scope>NUCLEOTIDE SEQUENCE [LARGE SCALE GENOMIC DNA]</scope>
    <source>
        <strain evidence="2 3">DHG40</strain>
    </source>
</reference>
<dbReference type="SUPFAM" id="SSF52540">
    <property type="entry name" value="P-loop containing nucleoside triphosphate hydrolases"/>
    <property type="match status" value="1"/>
</dbReference>
<evidence type="ECO:0000259" key="1">
    <source>
        <dbReference type="Pfam" id="PF13476"/>
    </source>
</evidence>
<dbReference type="EMBL" id="JADIKI010000021">
    <property type="protein sequence ID" value="MFK2853155.1"/>
    <property type="molecule type" value="Genomic_DNA"/>
</dbReference>
<comment type="caution">
    <text evidence="2">The sequence shown here is derived from an EMBL/GenBank/DDBJ whole genome shotgun (WGS) entry which is preliminary data.</text>
</comment>
<evidence type="ECO:0000313" key="3">
    <source>
        <dbReference type="Proteomes" id="UP001620409"/>
    </source>
</evidence>
<name>A0ABW8IEQ2_9GAMM</name>
<dbReference type="Gene3D" id="3.20.20.140">
    <property type="entry name" value="Metal-dependent hydrolases"/>
    <property type="match status" value="1"/>
</dbReference>
<gene>
    <name evidence="2" type="ORF">ISP18_00925</name>
</gene>
<dbReference type="Proteomes" id="UP001620409">
    <property type="component" value="Unassembled WGS sequence"/>
</dbReference>
<sequence length="943" mass="105577">MQTTKWWKCDLQVASPSWGFTLPAGTHYDFTRPDDRAAFLDLYMQTAASRGIEVLALADHNSGEWIDDIKLAGKRHGIVVFPGCEITTQTGADGAHLLIFGDLDKTSRDFDRLLHSIFGFAEGNPAYHTHGGTLKPSVSTQTAEQILSHLPDGYIAVAPHALSENGMASPKTAKGDIRWKALHHERLLALDPGDCANVEGDGFNARFKRRELADFPCLRDMAFISTSDAYSVDRLGARFTWIRMGRPSIEALRQAFLDHESRVICDWSSKLQAFPARNPNNVRHAWIASIDLNGQLANSRRPLSLSFHPGLNVIIGGRGSGKSTVIAALRQIYSSSDKLPPRIKAEVDAFSGSVFASAELHSVYRIQESQEAVSLRWTHADKRSPSPRLPVTVVSQKELFERAIGDINDPNMSSRSLLALVDTSIGFNAEGISSLDGFGRKLEDARTQWANAARRQIQMESDVAQLPELRRREAILQGQVDAFSAPEVRQRLARIESRRYEDDVFSRTRNETVDYLAELQRVATSLAITKEEETGFGEPFGKELALLFGKLRAISENVANDVVQLVAEANDALRDFDADLAKSAWHADFTASLQDLEAYKEELDAKGLSTKEFSRLQEELKGIRQQIVALTETESTIEKIRGDTEAAWRAMADLWSARDAARAELFEVVSVRSGRLRFQRNVRADVMPWIQSLRAMANLRADAYLDDVPKLADWLWLQRADVENRWDAWIYAMATGDMHVVQQEAQLRREFCDRLSGIDVTVRMKLATLIPDDVVTMQFLRDGGHAENDHDWQAISEGSPGQKTAAMLAFVLHHGSDPLVLDQPEDDLDSEWISELVVKELRKSRWTRQLIVVSHNANIPVLGDAEQVIALENRQGSLSIRESAVTAESGSTEFVKHVGPVEEQFVRNDIQLIMEGGVVAFVKREQKYNNETRDIRLGRFVFR</sequence>
<dbReference type="InterPro" id="IPR038729">
    <property type="entry name" value="Rad50/SbcC_AAA"/>
</dbReference>
<accession>A0ABW8IEQ2</accession>
<dbReference type="Gene3D" id="3.40.50.300">
    <property type="entry name" value="P-loop containing nucleotide triphosphate hydrolases"/>
    <property type="match status" value="1"/>
</dbReference>
<dbReference type="InterPro" id="IPR016195">
    <property type="entry name" value="Pol/histidinol_Pase-like"/>
</dbReference>